<dbReference type="GO" id="GO:0046872">
    <property type="term" value="F:metal ion binding"/>
    <property type="evidence" value="ECO:0007669"/>
    <property type="project" value="UniProtKB-KW"/>
</dbReference>
<dbReference type="GO" id="GO:0051539">
    <property type="term" value="F:4 iron, 4 sulfur cluster binding"/>
    <property type="evidence" value="ECO:0007669"/>
    <property type="project" value="UniProtKB-KW"/>
</dbReference>
<name>A0A2M9Y1K3_9LEPT</name>
<keyword evidence="2 6" id="KW-0949">S-adenosyl-L-methionine</keyword>
<dbReference type="PANTHER" id="PTHR43076">
    <property type="entry name" value="FO SYNTHASE (COFH)"/>
    <property type="match status" value="1"/>
</dbReference>
<evidence type="ECO:0000256" key="6">
    <source>
        <dbReference type="PIRSR" id="PIRSR004762-1"/>
    </source>
</evidence>
<feature type="binding site" evidence="6">
    <location>
        <position position="82"/>
    </location>
    <ligand>
        <name>[4Fe-4S] cluster</name>
        <dbReference type="ChEBI" id="CHEBI:49883"/>
        <note>4Fe-4S-S-AdoMet</note>
    </ligand>
</feature>
<feature type="binding site" evidence="7">
    <location>
        <position position="298"/>
    </location>
    <ligand>
        <name>(3R)-3-methyl-D-ornithine</name>
        <dbReference type="ChEBI" id="CHEBI:64642"/>
    </ligand>
</feature>
<evidence type="ECO:0000256" key="2">
    <source>
        <dbReference type="ARBA" id="ARBA00022691"/>
    </source>
</evidence>
<dbReference type="Gene3D" id="3.20.20.70">
    <property type="entry name" value="Aldolase class I"/>
    <property type="match status" value="1"/>
</dbReference>
<dbReference type="NCBIfam" id="TIGR00423">
    <property type="entry name" value="CofH family radical SAM protein"/>
    <property type="match status" value="1"/>
</dbReference>
<evidence type="ECO:0000256" key="4">
    <source>
        <dbReference type="ARBA" id="ARBA00023004"/>
    </source>
</evidence>
<dbReference type="SFLD" id="SFLDG01389">
    <property type="entry name" value="menaquinone_synthsis_involved"/>
    <property type="match status" value="1"/>
</dbReference>
<feature type="binding site" evidence="6">
    <location>
        <position position="75"/>
    </location>
    <ligand>
        <name>[4Fe-4S] cluster</name>
        <dbReference type="ChEBI" id="CHEBI:49883"/>
        <note>4Fe-4S-S-AdoMet</note>
    </ligand>
</feature>
<gene>
    <name evidence="9" type="primary">mqnC</name>
    <name evidence="9" type="ORF">EHQ30_16490</name>
</gene>
<feature type="binding site" evidence="7">
    <location>
        <position position="320"/>
    </location>
    <ligand>
        <name>(3R)-3-methyl-D-ornithine</name>
        <dbReference type="ChEBI" id="CHEBI:64642"/>
    </ligand>
</feature>
<sequence>MNLDSFSFSPKDPSDAILLRAAEGKRISPEEALTLYNDGDFLKIQMVARFLREKIRPHTEASYTMFRVVNYTNYCNVECSFCSFMDEIGNGKGYVLSKEEILQKMDYAVEEGADQMFLQGGVYPNLPFEYYLDVIRTVKAKYPKMHIRAFSPVEVINLEKITGKPLKEVLLILKEAGLDSVPGAGAEILTERMRQIISPKKATVSEWVHAMETCHEVGLLGSANVVFGSEETKEEVIEHLSVVRDLQDRTGGFLSFIPWTFQPQTKRFKVRPVPTHEYLKVLGICRIFLDNIKHIETSVMVLGKGVGQLALYSGADDISSVVIEENVLRSFGLKTEKEARKFLSEGGFRPIRRNLLYEDDYECNQVVADSL</sequence>
<comment type="cofactor">
    <cofactor evidence="6">
        <name>[4Fe-4S] cluster</name>
        <dbReference type="ChEBI" id="CHEBI:49883"/>
    </cofactor>
    <text evidence="6">Binds 1 [4Fe-4S] cluster. The cluster is coordinated with 3 cysteines and an exchangeable S-adenosyl-L-methionine.</text>
</comment>
<dbReference type="Pfam" id="PF19288">
    <property type="entry name" value="CofH_C"/>
    <property type="match status" value="1"/>
</dbReference>
<keyword evidence="4 6" id="KW-0408">Iron</keyword>
<dbReference type="PIRSF" id="PIRSF004762">
    <property type="entry name" value="CHP00423"/>
    <property type="match status" value="1"/>
</dbReference>
<evidence type="ECO:0000259" key="8">
    <source>
        <dbReference type="PROSITE" id="PS51918"/>
    </source>
</evidence>
<dbReference type="SMART" id="SM00729">
    <property type="entry name" value="Elp3"/>
    <property type="match status" value="1"/>
</dbReference>
<dbReference type="AlphaFoldDB" id="A0A2M9Y1K3"/>
<evidence type="ECO:0000313" key="10">
    <source>
        <dbReference type="Proteomes" id="UP000297891"/>
    </source>
</evidence>
<feature type="binding site" evidence="7">
    <location>
        <position position="187"/>
    </location>
    <ligand>
        <name>S-adenosyl-L-methionine</name>
        <dbReference type="ChEBI" id="CHEBI:59789"/>
    </ligand>
</feature>
<evidence type="ECO:0000256" key="1">
    <source>
        <dbReference type="ARBA" id="ARBA00022485"/>
    </source>
</evidence>
<comment type="caution">
    <text evidence="9">The sequence shown here is derived from an EMBL/GenBank/DDBJ whole genome shotgun (WGS) entry which is preliminary data.</text>
</comment>
<dbReference type="SFLD" id="SFLDG01064">
    <property type="entry name" value="F420__menaquinone_cofactor_bio"/>
    <property type="match status" value="1"/>
</dbReference>
<dbReference type="InterPro" id="IPR020050">
    <property type="entry name" value="FO_synthase_su2"/>
</dbReference>
<dbReference type="InterPro" id="IPR045567">
    <property type="entry name" value="CofH/MnqC-like_C"/>
</dbReference>
<dbReference type="PROSITE" id="PS51918">
    <property type="entry name" value="RADICAL_SAM"/>
    <property type="match status" value="1"/>
</dbReference>
<feature type="domain" description="Radical SAM core" evidence="8">
    <location>
        <begin position="61"/>
        <end position="298"/>
    </location>
</feature>
<dbReference type="GO" id="GO:0016765">
    <property type="term" value="F:transferase activity, transferring alkyl or aryl (other than methyl) groups"/>
    <property type="evidence" value="ECO:0007669"/>
    <property type="project" value="InterPro"/>
</dbReference>
<dbReference type="SFLD" id="SFLDF00342">
    <property type="entry name" value="cyclic_dehypoxanthine_futalosi"/>
    <property type="match status" value="1"/>
</dbReference>
<dbReference type="InterPro" id="IPR034405">
    <property type="entry name" value="F420"/>
</dbReference>
<accession>A0A2M9Y1K3</accession>
<dbReference type="InterPro" id="IPR058240">
    <property type="entry name" value="rSAM_sf"/>
</dbReference>
<dbReference type="Proteomes" id="UP000297891">
    <property type="component" value="Unassembled WGS sequence"/>
</dbReference>
<keyword evidence="3" id="KW-0479">Metal-binding</keyword>
<evidence type="ECO:0000313" key="9">
    <source>
        <dbReference type="EMBL" id="TGK91790.1"/>
    </source>
</evidence>
<dbReference type="InterPro" id="IPR007197">
    <property type="entry name" value="rSAM"/>
</dbReference>
<organism evidence="9 10">
    <name type="scientific">Leptospira brenneri</name>
    <dbReference type="NCBI Taxonomy" id="2023182"/>
    <lineage>
        <taxon>Bacteria</taxon>
        <taxon>Pseudomonadati</taxon>
        <taxon>Spirochaetota</taxon>
        <taxon>Spirochaetia</taxon>
        <taxon>Leptospirales</taxon>
        <taxon>Leptospiraceae</taxon>
        <taxon>Leptospira</taxon>
    </lineage>
</organism>
<dbReference type="GO" id="GO:0009234">
    <property type="term" value="P:menaquinone biosynthetic process"/>
    <property type="evidence" value="ECO:0007669"/>
    <property type="project" value="InterPro"/>
</dbReference>
<dbReference type="EMBL" id="RQFP01000014">
    <property type="protein sequence ID" value="TGK91790.1"/>
    <property type="molecule type" value="Genomic_DNA"/>
</dbReference>
<evidence type="ECO:0000256" key="5">
    <source>
        <dbReference type="ARBA" id="ARBA00023014"/>
    </source>
</evidence>
<evidence type="ECO:0000256" key="7">
    <source>
        <dbReference type="PIRSR" id="PIRSR004762-2"/>
    </source>
</evidence>
<reference evidence="9" key="1">
    <citation type="journal article" date="2019" name="PLoS Negl. Trop. Dis.">
        <title>Revisiting the worldwide diversity of Leptospira species in the environment.</title>
        <authorList>
            <person name="Vincent A.T."/>
            <person name="Schiettekatte O."/>
            <person name="Bourhy P."/>
            <person name="Veyrier F.J."/>
            <person name="Picardeau M."/>
        </authorList>
    </citation>
    <scope>NUCLEOTIDE SEQUENCE [LARGE SCALE GENOMIC DNA]</scope>
    <source>
        <strain evidence="9">201800277</strain>
    </source>
</reference>
<proteinExistence type="predicted"/>
<keyword evidence="5 6" id="KW-0411">Iron-sulfur</keyword>
<dbReference type="CDD" id="cd01335">
    <property type="entry name" value="Radical_SAM"/>
    <property type="match status" value="1"/>
</dbReference>
<feature type="binding site" evidence="7">
    <location>
        <position position="151"/>
    </location>
    <ligand>
        <name>(3R)-3-methyl-D-ornithine</name>
        <dbReference type="ChEBI" id="CHEBI:64642"/>
    </ligand>
</feature>
<feature type="binding site" evidence="6">
    <location>
        <position position="79"/>
    </location>
    <ligand>
        <name>[4Fe-4S] cluster</name>
        <dbReference type="ChEBI" id="CHEBI:49883"/>
        <note>4Fe-4S-S-AdoMet</note>
    </ligand>
</feature>
<dbReference type="SFLD" id="SFLDS00029">
    <property type="entry name" value="Radical_SAM"/>
    <property type="match status" value="1"/>
</dbReference>
<dbReference type="OrthoDB" id="9802027at2"/>
<dbReference type="InterPro" id="IPR013785">
    <property type="entry name" value="Aldolase_TIM"/>
</dbReference>
<dbReference type="InterPro" id="IPR006638">
    <property type="entry name" value="Elp3/MiaA/NifB-like_rSAM"/>
</dbReference>
<dbReference type="NCBIfam" id="TIGR03699">
    <property type="entry name" value="menaquin_MqnC"/>
    <property type="match status" value="1"/>
</dbReference>
<dbReference type="SUPFAM" id="SSF102114">
    <property type="entry name" value="Radical SAM enzymes"/>
    <property type="match status" value="1"/>
</dbReference>
<dbReference type="PANTHER" id="PTHR43076:SF1">
    <property type="entry name" value="LIPOYL SYNTHASE 2"/>
    <property type="match status" value="1"/>
</dbReference>
<dbReference type="GO" id="GO:0044689">
    <property type="term" value="F:7,8-didemethyl-8-hydroxy-5-deazariboflavin synthase activity"/>
    <property type="evidence" value="ECO:0007669"/>
    <property type="project" value="TreeGrafter"/>
</dbReference>
<keyword evidence="1 6" id="KW-0004">4Fe-4S</keyword>
<keyword evidence="10" id="KW-1185">Reference proteome</keyword>
<feature type="binding site" evidence="7">
    <location>
        <position position="81"/>
    </location>
    <ligand>
        <name>S-adenosyl-L-methionine</name>
        <dbReference type="ChEBI" id="CHEBI:59789"/>
    </ligand>
</feature>
<dbReference type="InterPro" id="IPR022431">
    <property type="entry name" value="Cyclic_DHFL_synthase_mqnC"/>
</dbReference>
<protein>
    <submittedName>
        <fullName evidence="9">Dehypoxanthine futalosine cyclase</fullName>
    </submittedName>
</protein>
<dbReference type="Pfam" id="PF04055">
    <property type="entry name" value="Radical_SAM"/>
    <property type="match status" value="1"/>
</dbReference>
<evidence type="ECO:0000256" key="3">
    <source>
        <dbReference type="ARBA" id="ARBA00022723"/>
    </source>
</evidence>
<dbReference type="RefSeq" id="WP_100790637.1">
    <property type="nucleotide sequence ID" value="NZ_NPDQ01000004.1"/>
</dbReference>